<reference evidence="2 3" key="1">
    <citation type="submission" date="2016-08" db="EMBL/GenBank/DDBJ databases">
        <title>Complete Genome Sequence Of The Indigo Reducing Clostridium isatidis DSM15098.</title>
        <authorList>
            <person name="Little G.T."/>
            <person name="Minton N.P."/>
        </authorList>
    </citation>
    <scope>NUCLEOTIDE SEQUENCE [LARGE SCALE GENOMIC DNA]</scope>
    <source>
        <strain evidence="2 3">DSM 15098</strain>
    </source>
</reference>
<keyword evidence="1" id="KW-1133">Transmembrane helix</keyword>
<feature type="transmembrane region" description="Helical" evidence="1">
    <location>
        <begin position="65"/>
        <end position="90"/>
    </location>
</feature>
<dbReference type="KEGG" id="cia:BEN51_04495"/>
<accession>A0A343JB51</accession>
<feature type="transmembrane region" description="Helical" evidence="1">
    <location>
        <begin position="6"/>
        <end position="28"/>
    </location>
</feature>
<feature type="transmembrane region" description="Helical" evidence="1">
    <location>
        <begin position="40"/>
        <end position="59"/>
    </location>
</feature>
<evidence type="ECO:0000313" key="3">
    <source>
        <dbReference type="Proteomes" id="UP000264883"/>
    </source>
</evidence>
<keyword evidence="1" id="KW-0812">Transmembrane</keyword>
<gene>
    <name evidence="2" type="ORF">BEN51_04495</name>
</gene>
<dbReference type="RefSeq" id="WP_119864893.1">
    <property type="nucleotide sequence ID" value="NZ_CP016786.1"/>
</dbReference>
<dbReference type="AlphaFoldDB" id="A0A343JB51"/>
<protein>
    <submittedName>
        <fullName evidence="2">Uncharacterized protein</fullName>
    </submittedName>
</protein>
<name>A0A343JB51_9CLOT</name>
<organism evidence="2 3">
    <name type="scientific">Clostridium isatidis</name>
    <dbReference type="NCBI Taxonomy" id="182773"/>
    <lineage>
        <taxon>Bacteria</taxon>
        <taxon>Bacillati</taxon>
        <taxon>Bacillota</taxon>
        <taxon>Clostridia</taxon>
        <taxon>Eubacteriales</taxon>
        <taxon>Clostridiaceae</taxon>
        <taxon>Clostridium</taxon>
    </lineage>
</organism>
<evidence type="ECO:0000313" key="2">
    <source>
        <dbReference type="EMBL" id="ASW42759.1"/>
    </source>
</evidence>
<evidence type="ECO:0000256" key="1">
    <source>
        <dbReference type="SAM" id="Phobius"/>
    </source>
</evidence>
<keyword evidence="3" id="KW-1185">Reference proteome</keyword>
<dbReference type="Proteomes" id="UP000264883">
    <property type="component" value="Chromosome"/>
</dbReference>
<keyword evidence="1" id="KW-0472">Membrane</keyword>
<sequence>MYKKGVINLVPIFHVIIPVILGLLIAFIDKKFILNKKIKPIGVCFAVSIIYHLVLAINTSSKSEIYLIGVLFVWNSTLIIIGYKLFIYFFKNSLISSILSLFEEFFGGKK</sequence>
<proteinExistence type="predicted"/>
<dbReference type="EMBL" id="CP016786">
    <property type="protein sequence ID" value="ASW42759.1"/>
    <property type="molecule type" value="Genomic_DNA"/>
</dbReference>